<dbReference type="PANTHER" id="PTHR42815:SF2">
    <property type="entry name" value="FAD-BINDING, PUTATIVE (AFU_ORTHOLOGUE AFUA_6G07600)-RELATED"/>
    <property type="match status" value="1"/>
</dbReference>
<name>A0A920BTD7_9BACI</name>
<gene>
    <name evidence="2" type="ORF">J27TS8_17220</name>
</gene>
<proteinExistence type="predicted"/>
<dbReference type="InterPro" id="IPR012349">
    <property type="entry name" value="Split_barrel_FMN-bd"/>
</dbReference>
<dbReference type="RefSeq" id="WP_137744188.1">
    <property type="nucleotide sequence ID" value="NZ_BORC01000002.1"/>
</dbReference>
<protein>
    <recommendedName>
        <fullName evidence="1">Pyridoxamine 5'-phosphate oxidase N-terminal domain-containing protein</fullName>
    </recommendedName>
</protein>
<dbReference type="Gene3D" id="2.30.110.10">
    <property type="entry name" value="Electron Transport, Fmn-binding Protein, Chain A"/>
    <property type="match status" value="1"/>
</dbReference>
<dbReference type="SUPFAM" id="SSF50475">
    <property type="entry name" value="FMN-binding split barrel"/>
    <property type="match status" value="1"/>
</dbReference>
<accession>A0A920BTD7</accession>
<dbReference type="Proteomes" id="UP000682111">
    <property type="component" value="Unassembled WGS sequence"/>
</dbReference>
<organism evidence="2 3">
    <name type="scientific">Robertmurraya siralis</name>
    <dbReference type="NCBI Taxonomy" id="77777"/>
    <lineage>
        <taxon>Bacteria</taxon>
        <taxon>Bacillati</taxon>
        <taxon>Bacillota</taxon>
        <taxon>Bacilli</taxon>
        <taxon>Bacillales</taxon>
        <taxon>Bacillaceae</taxon>
        <taxon>Robertmurraya</taxon>
    </lineage>
</organism>
<feature type="domain" description="Pyridoxamine 5'-phosphate oxidase N-terminal" evidence="1">
    <location>
        <begin position="32"/>
        <end position="158"/>
    </location>
</feature>
<evidence type="ECO:0000313" key="2">
    <source>
        <dbReference type="EMBL" id="GIN61729.1"/>
    </source>
</evidence>
<dbReference type="OrthoDB" id="9796486at2"/>
<dbReference type="PANTHER" id="PTHR42815">
    <property type="entry name" value="FAD-BINDING, PUTATIVE (AFU_ORTHOLOGUE AFUA_6G07600)-RELATED"/>
    <property type="match status" value="1"/>
</dbReference>
<dbReference type="Pfam" id="PF01243">
    <property type="entry name" value="PNPOx_N"/>
    <property type="match status" value="1"/>
</dbReference>
<dbReference type="AlphaFoldDB" id="A0A920BTD7"/>
<dbReference type="EMBL" id="BORC01000002">
    <property type="protein sequence ID" value="GIN61729.1"/>
    <property type="molecule type" value="Genomic_DNA"/>
</dbReference>
<comment type="caution">
    <text evidence="2">The sequence shown here is derived from an EMBL/GenBank/DDBJ whole genome shotgun (WGS) entry which is preliminary data.</text>
</comment>
<keyword evidence="3" id="KW-1185">Reference proteome</keyword>
<dbReference type="InterPro" id="IPR011576">
    <property type="entry name" value="Pyridox_Oxase_N"/>
</dbReference>
<reference evidence="2" key="1">
    <citation type="submission" date="2021-03" db="EMBL/GenBank/DDBJ databases">
        <title>Antimicrobial resistance genes in bacteria isolated from Japanese honey, and their potential for conferring macrolide and lincosamide resistance in the American foulbrood pathogen Paenibacillus larvae.</title>
        <authorList>
            <person name="Okamoto M."/>
            <person name="Kumagai M."/>
            <person name="Kanamori H."/>
            <person name="Takamatsu D."/>
        </authorList>
    </citation>
    <scope>NUCLEOTIDE SEQUENCE</scope>
    <source>
        <strain evidence="2">J27TS8</strain>
    </source>
</reference>
<evidence type="ECO:0000259" key="1">
    <source>
        <dbReference type="Pfam" id="PF01243"/>
    </source>
</evidence>
<sequence length="204" mass="23374">MVGSNGEHLLQQRYATKRRAEAFYEHQVINFLNEEMKQFISLQNMVFISTADGNGECDSSFRAGEQGFVRVIEDKILCFPEYRGNGVMASLGNILENPHIGLLFIDFERGVGLHINGKAEIIENEQLSMKVREGLARELISYEGLRLERWVFIEVEEAYIHCSKHIPKFIAIAKDISWGTDDEIRKGGDYFKVKAMKARKVKLK</sequence>
<evidence type="ECO:0000313" key="3">
    <source>
        <dbReference type="Proteomes" id="UP000682111"/>
    </source>
</evidence>